<sequence length="103" mass="10501">MTDQQRVGANGSPSTPTARDKGIDAPSVEATALANAVVSKPTLPVETIDPSPAVEATTVADEEMSPTEPEVVNPMPPVADLTIVEVKGTSQPIGGVAIVSRPE</sequence>
<reference evidence="2" key="2">
    <citation type="submission" date="2021-02" db="EMBL/GenBank/DDBJ databases">
        <authorList>
            <person name="Kimball J.A."/>
            <person name="Haas M.W."/>
            <person name="Macchietto M."/>
            <person name="Kono T."/>
            <person name="Duquette J."/>
            <person name="Shao M."/>
        </authorList>
    </citation>
    <scope>NUCLEOTIDE SEQUENCE</scope>
    <source>
        <tissue evidence="2">Fresh leaf tissue</tissue>
    </source>
</reference>
<accession>A0A8J5WQ38</accession>
<dbReference type="Proteomes" id="UP000729402">
    <property type="component" value="Unassembled WGS sequence"/>
</dbReference>
<feature type="compositionally biased region" description="Polar residues" evidence="1">
    <location>
        <begin position="1"/>
        <end position="17"/>
    </location>
</feature>
<dbReference type="EMBL" id="JAAALK010000080">
    <property type="protein sequence ID" value="KAG8095550.1"/>
    <property type="molecule type" value="Genomic_DNA"/>
</dbReference>
<reference evidence="2" key="1">
    <citation type="journal article" date="2021" name="bioRxiv">
        <title>Whole Genome Assembly and Annotation of Northern Wild Rice, Zizania palustris L., Supports a Whole Genome Duplication in the Zizania Genus.</title>
        <authorList>
            <person name="Haas M."/>
            <person name="Kono T."/>
            <person name="Macchietto M."/>
            <person name="Millas R."/>
            <person name="McGilp L."/>
            <person name="Shao M."/>
            <person name="Duquette J."/>
            <person name="Hirsch C.N."/>
            <person name="Kimball J."/>
        </authorList>
    </citation>
    <scope>NUCLEOTIDE SEQUENCE</scope>
    <source>
        <tissue evidence="2">Fresh leaf tissue</tissue>
    </source>
</reference>
<evidence type="ECO:0000256" key="1">
    <source>
        <dbReference type="SAM" id="MobiDB-lite"/>
    </source>
</evidence>
<evidence type="ECO:0000313" key="2">
    <source>
        <dbReference type="EMBL" id="KAG8095550.1"/>
    </source>
</evidence>
<name>A0A8J5WQ38_ZIZPA</name>
<evidence type="ECO:0000313" key="3">
    <source>
        <dbReference type="Proteomes" id="UP000729402"/>
    </source>
</evidence>
<organism evidence="2 3">
    <name type="scientific">Zizania palustris</name>
    <name type="common">Northern wild rice</name>
    <dbReference type="NCBI Taxonomy" id="103762"/>
    <lineage>
        <taxon>Eukaryota</taxon>
        <taxon>Viridiplantae</taxon>
        <taxon>Streptophyta</taxon>
        <taxon>Embryophyta</taxon>
        <taxon>Tracheophyta</taxon>
        <taxon>Spermatophyta</taxon>
        <taxon>Magnoliopsida</taxon>
        <taxon>Liliopsida</taxon>
        <taxon>Poales</taxon>
        <taxon>Poaceae</taxon>
        <taxon>BOP clade</taxon>
        <taxon>Oryzoideae</taxon>
        <taxon>Oryzeae</taxon>
        <taxon>Zizaniinae</taxon>
        <taxon>Zizania</taxon>
    </lineage>
</organism>
<gene>
    <name evidence="2" type="ORF">GUJ93_ZPchr0012g19057</name>
</gene>
<dbReference type="AlphaFoldDB" id="A0A8J5WQ38"/>
<feature type="region of interest" description="Disordered" evidence="1">
    <location>
        <begin position="1"/>
        <end position="26"/>
    </location>
</feature>
<protein>
    <submittedName>
        <fullName evidence="2">Uncharacterized protein</fullName>
    </submittedName>
</protein>
<keyword evidence="3" id="KW-1185">Reference proteome</keyword>
<comment type="caution">
    <text evidence="2">The sequence shown here is derived from an EMBL/GenBank/DDBJ whole genome shotgun (WGS) entry which is preliminary data.</text>
</comment>
<proteinExistence type="predicted"/>